<dbReference type="Pfam" id="PF08519">
    <property type="entry name" value="RFC1"/>
    <property type="match status" value="1"/>
</dbReference>
<evidence type="ECO:0000313" key="5">
    <source>
        <dbReference type="Proteomes" id="UP000029867"/>
    </source>
</evidence>
<dbReference type="GO" id="GO:0003689">
    <property type="term" value="F:DNA clamp loader activity"/>
    <property type="evidence" value="ECO:0007669"/>
    <property type="project" value="InterPro"/>
</dbReference>
<dbReference type="PANTHER" id="PTHR23389:SF6">
    <property type="entry name" value="REPLICATION FACTOR C SUBUNIT 1"/>
    <property type="match status" value="1"/>
</dbReference>
<dbReference type="EMBL" id="JQFK01000052">
    <property type="protein sequence ID" value="KGK36840.1"/>
    <property type="molecule type" value="Genomic_DNA"/>
</dbReference>
<reference evidence="5" key="1">
    <citation type="journal article" date="2014" name="Microb. Cell Fact.">
        <title>Exploiting Issatchenkia orientalis SD108 for succinic acid production.</title>
        <authorList>
            <person name="Xiao H."/>
            <person name="Shao Z."/>
            <person name="Jiang Y."/>
            <person name="Dole S."/>
            <person name="Zhao H."/>
        </authorList>
    </citation>
    <scope>NUCLEOTIDE SEQUENCE [LARGE SCALE GENOMIC DNA]</scope>
    <source>
        <strain evidence="5">SD108</strain>
    </source>
</reference>
<dbReference type="SUPFAM" id="SSF48019">
    <property type="entry name" value="post-AAA+ oligomerization domain-like"/>
    <property type="match status" value="1"/>
</dbReference>
<feature type="compositionally biased region" description="Acidic residues" evidence="2">
    <location>
        <begin position="160"/>
        <end position="187"/>
    </location>
</feature>
<organism evidence="4 5">
    <name type="scientific">Pichia kudriavzevii</name>
    <name type="common">Yeast</name>
    <name type="synonym">Issatchenkia orientalis</name>
    <dbReference type="NCBI Taxonomy" id="4909"/>
    <lineage>
        <taxon>Eukaryota</taxon>
        <taxon>Fungi</taxon>
        <taxon>Dikarya</taxon>
        <taxon>Ascomycota</taxon>
        <taxon>Saccharomycotina</taxon>
        <taxon>Pichiomycetes</taxon>
        <taxon>Pichiales</taxon>
        <taxon>Pichiaceae</taxon>
        <taxon>Pichia</taxon>
    </lineage>
</organism>
<dbReference type="HOGENOM" id="CLU_1283414_0_0_1"/>
<dbReference type="GO" id="GO:0005634">
    <property type="term" value="C:nucleus"/>
    <property type="evidence" value="ECO:0007669"/>
    <property type="project" value="TreeGrafter"/>
</dbReference>
<dbReference type="GO" id="GO:0005663">
    <property type="term" value="C:DNA replication factor C complex"/>
    <property type="evidence" value="ECO:0007669"/>
    <property type="project" value="InterPro"/>
</dbReference>
<feature type="region of interest" description="Disordered" evidence="2">
    <location>
        <begin position="143"/>
        <end position="197"/>
    </location>
</feature>
<dbReference type="GO" id="GO:0005524">
    <property type="term" value="F:ATP binding"/>
    <property type="evidence" value="ECO:0007669"/>
    <property type="project" value="InterPro"/>
</dbReference>
<keyword evidence="1" id="KW-0235">DNA replication</keyword>
<evidence type="ECO:0000313" key="4">
    <source>
        <dbReference type="EMBL" id="KGK36840.1"/>
    </source>
</evidence>
<dbReference type="AlphaFoldDB" id="A0A099NW66"/>
<comment type="caution">
    <text evidence="4">The sequence shown here is derived from an EMBL/GenBank/DDBJ whole genome shotgun (WGS) entry which is preliminary data.</text>
</comment>
<evidence type="ECO:0000256" key="1">
    <source>
        <dbReference type="ARBA" id="ARBA00022705"/>
    </source>
</evidence>
<sequence>MSTVYPAFEVAGQIAGRINFTSWLGQNSKRMKFDRIVQNLQYHSCIKTGTNNIDLRLDYVPFLREKLIKPLVDEGLDGISTVLELMDEYYLTKEDFDNILELSVHGSMKVDDKYKKVPTKVKSAFTRKYNSYLHPTVIYKTGDSVSKGRGKKSSTHLGEFGEEEGDGLEADADADADTANGEDDENGNQDISKDSLIKTVIPKSTKKVASKKAKK</sequence>
<dbReference type="InterPro" id="IPR013725">
    <property type="entry name" value="DNA_replication_fac_RFC1_C"/>
</dbReference>
<evidence type="ECO:0000256" key="2">
    <source>
        <dbReference type="SAM" id="MobiDB-lite"/>
    </source>
</evidence>
<name>A0A099NW66_PICKU</name>
<accession>A0A099NW66</accession>
<dbReference type="PANTHER" id="PTHR23389">
    <property type="entry name" value="CHROMOSOME TRANSMISSION FIDELITY FACTOR 18"/>
    <property type="match status" value="1"/>
</dbReference>
<gene>
    <name evidence="4" type="ORF">JL09_g4036</name>
</gene>
<proteinExistence type="predicted"/>
<feature type="domain" description="DNA replication factor RFC1 C-terminal" evidence="3">
    <location>
        <begin position="1"/>
        <end position="131"/>
    </location>
</feature>
<dbReference type="VEuPathDB" id="FungiDB:C5L36_0D03940"/>
<dbReference type="GO" id="GO:0003677">
    <property type="term" value="F:DNA binding"/>
    <property type="evidence" value="ECO:0007669"/>
    <property type="project" value="InterPro"/>
</dbReference>
<dbReference type="InterPro" id="IPR008921">
    <property type="entry name" value="DNA_pol3_clamp-load_cplx_C"/>
</dbReference>
<dbReference type="Proteomes" id="UP000029867">
    <property type="component" value="Unassembled WGS sequence"/>
</dbReference>
<evidence type="ECO:0000259" key="3">
    <source>
        <dbReference type="Pfam" id="PF08519"/>
    </source>
</evidence>
<protein>
    <recommendedName>
        <fullName evidence="3">DNA replication factor RFC1 C-terminal domain-containing protein</fullName>
    </recommendedName>
</protein>
<dbReference type="eggNOG" id="KOG1968">
    <property type="taxonomic scope" value="Eukaryota"/>
</dbReference>
<dbReference type="GO" id="GO:0006260">
    <property type="term" value="P:DNA replication"/>
    <property type="evidence" value="ECO:0007669"/>
    <property type="project" value="UniProtKB-KW"/>
</dbReference>